<dbReference type="EMBL" id="GL436614">
    <property type="protein sequence ID" value="EFN71732.1"/>
    <property type="molecule type" value="Genomic_DNA"/>
</dbReference>
<dbReference type="OrthoDB" id="409749at2759"/>
<dbReference type="STRING" id="104421.E2A4A8"/>
<evidence type="ECO:0000313" key="2">
    <source>
        <dbReference type="Proteomes" id="UP000000311"/>
    </source>
</evidence>
<evidence type="ECO:0000313" key="1">
    <source>
        <dbReference type="EMBL" id="EFN71732.1"/>
    </source>
</evidence>
<dbReference type="AlphaFoldDB" id="E2A4A8"/>
<protein>
    <submittedName>
        <fullName evidence="1">Uncharacterized protein</fullName>
    </submittedName>
</protein>
<keyword evidence="2" id="KW-1185">Reference proteome</keyword>
<organism evidence="2">
    <name type="scientific">Camponotus floridanus</name>
    <name type="common">Florida carpenter ant</name>
    <dbReference type="NCBI Taxonomy" id="104421"/>
    <lineage>
        <taxon>Eukaryota</taxon>
        <taxon>Metazoa</taxon>
        <taxon>Ecdysozoa</taxon>
        <taxon>Arthropoda</taxon>
        <taxon>Hexapoda</taxon>
        <taxon>Insecta</taxon>
        <taxon>Pterygota</taxon>
        <taxon>Neoptera</taxon>
        <taxon>Endopterygota</taxon>
        <taxon>Hymenoptera</taxon>
        <taxon>Apocrita</taxon>
        <taxon>Aculeata</taxon>
        <taxon>Formicoidea</taxon>
        <taxon>Formicidae</taxon>
        <taxon>Formicinae</taxon>
        <taxon>Camponotus</taxon>
    </lineage>
</organism>
<sequence length="944" mass="106954">MSAKRRSYPQFEGSILDFRDTTFVSEPREKKLWIFLPVSQRITRESMFEPARVIEEREEESLENGLKCKRLRFLTSSLARGDADDAFVVAVKYLREVTPYFRKASIIQEVGWELQRGFLSATPPPPKSPPRADTRYLPLQLCRLTRAHPTSDPDLVKLPNSIANKSPKMISSFNIRCCIRNKVTEGKLLREFLSNNLNAATLQQHYSNNLKIADAKIIPIQHRPLLLYCCTATLQQYCSRYFTLLIMTFAEERHMKMSLYVTQARGLRRKENKSTAGRVENKQSGLNSPSFRKLAGAFLDHELQKPALSARLRNCSGQPFEILLSFPLLSEEKPAEEDEAALLARGNRKPCESTSCGSTVCPPEDSYEGIVSGTTSRDNREQYLKNAHEMHFRFDQPNARKAIDYTVRRARDYATSSHTIGHLGPSTGTSATACKSYLNWRWQVYPPWGPCGEGIDTSDCFLFQSSVLKKQEGKQGGGISGCPNYLPSSFKDRFLGSFEDDFSSAKIADKSKAASKDESATRKPDGIVKNGLLTWDRIRIQTSSSQFRARHQYGRSMILKFGKTDICQVRLSKKVLSDDIHGGLKVWKRSIVSQNSGPVGKYFRQELHQYGRSMILKFEKTDICQKVTEVRWRGGTVDLEWLIKSLCMTSLCESGKKEGKAREKSMCPSVAGIRMPNTDSGSGFRCPEKAGRNVAPLSRAASRIRNLVNSPETVNSGTFDSPVVYSAVRLPTSPTQITDATGQRYFVQMARWRIVHTNEDPPDRINRAPQHHEYRLALGARPSARKLQVEAFNIFCVTEEKVPALHQVRRNPMISRYTGHGSENLSYCYKGKLETRISSRIPKVLGDTSGSQSIEWMEPRIQAPYPRNKARRQCIAPLIHFRVFATTIGTVRSDARIYRTLRATFWRFFVHDARTMGFDSSANSYKNPGSSISPQTYWLNLSEF</sequence>
<reference evidence="1 2" key="1">
    <citation type="journal article" date="2010" name="Science">
        <title>Genomic comparison of the ants Camponotus floridanus and Harpegnathos saltator.</title>
        <authorList>
            <person name="Bonasio R."/>
            <person name="Zhang G."/>
            <person name="Ye C."/>
            <person name="Mutti N.S."/>
            <person name="Fang X."/>
            <person name="Qin N."/>
            <person name="Donahue G."/>
            <person name="Yang P."/>
            <person name="Li Q."/>
            <person name="Li C."/>
            <person name="Zhang P."/>
            <person name="Huang Z."/>
            <person name="Berger S.L."/>
            <person name="Reinberg D."/>
            <person name="Wang J."/>
            <person name="Liebig J."/>
        </authorList>
    </citation>
    <scope>NUCLEOTIDE SEQUENCE [LARGE SCALE GENOMIC DNA]</scope>
    <source>
        <strain evidence="2">C129</strain>
    </source>
</reference>
<dbReference type="SUPFAM" id="SSF50729">
    <property type="entry name" value="PH domain-like"/>
    <property type="match status" value="1"/>
</dbReference>
<dbReference type="InParanoid" id="E2A4A8"/>
<gene>
    <name evidence="1" type="ORF">EAG_11591</name>
</gene>
<dbReference type="Proteomes" id="UP000000311">
    <property type="component" value="Unassembled WGS sequence"/>
</dbReference>
<name>E2A4A8_CAMFO</name>
<accession>E2A4A8</accession>
<proteinExistence type="predicted"/>